<evidence type="ECO:0000313" key="1">
    <source>
        <dbReference type="EMBL" id="KZP20584.1"/>
    </source>
</evidence>
<name>A0A166J7X1_9AGAM</name>
<evidence type="ECO:0000313" key="2">
    <source>
        <dbReference type="Proteomes" id="UP000076532"/>
    </source>
</evidence>
<organism evidence="1 2">
    <name type="scientific">Athelia psychrophila</name>
    <dbReference type="NCBI Taxonomy" id="1759441"/>
    <lineage>
        <taxon>Eukaryota</taxon>
        <taxon>Fungi</taxon>
        <taxon>Dikarya</taxon>
        <taxon>Basidiomycota</taxon>
        <taxon>Agaricomycotina</taxon>
        <taxon>Agaricomycetes</taxon>
        <taxon>Agaricomycetidae</taxon>
        <taxon>Atheliales</taxon>
        <taxon>Atheliaceae</taxon>
        <taxon>Athelia</taxon>
    </lineage>
</organism>
<protein>
    <submittedName>
        <fullName evidence="1">Uncharacterized protein</fullName>
    </submittedName>
</protein>
<dbReference type="AlphaFoldDB" id="A0A166J7X1"/>
<sequence>MCTWRPGDRQHDELVATVEFIKFIAGDEQSRGGESRSSRFKGEHTVQCEVRTTWVPIAVLAQILQTKTALDRIAVYLDVKLTCALQIALLDKMTLQQGSGRTMSKNPSKVVHL</sequence>
<proteinExistence type="predicted"/>
<dbReference type="Proteomes" id="UP000076532">
    <property type="component" value="Unassembled WGS sequence"/>
</dbReference>
<accession>A0A166J7X1</accession>
<reference evidence="1 2" key="1">
    <citation type="journal article" date="2016" name="Mol. Biol. Evol.">
        <title>Comparative Genomics of Early-Diverging Mushroom-Forming Fungi Provides Insights into the Origins of Lignocellulose Decay Capabilities.</title>
        <authorList>
            <person name="Nagy L.G."/>
            <person name="Riley R."/>
            <person name="Tritt A."/>
            <person name="Adam C."/>
            <person name="Daum C."/>
            <person name="Floudas D."/>
            <person name="Sun H."/>
            <person name="Yadav J.S."/>
            <person name="Pangilinan J."/>
            <person name="Larsson K.H."/>
            <person name="Matsuura K."/>
            <person name="Barry K."/>
            <person name="Labutti K."/>
            <person name="Kuo R."/>
            <person name="Ohm R.A."/>
            <person name="Bhattacharya S.S."/>
            <person name="Shirouzu T."/>
            <person name="Yoshinaga Y."/>
            <person name="Martin F.M."/>
            <person name="Grigoriev I.V."/>
            <person name="Hibbett D.S."/>
        </authorList>
    </citation>
    <scope>NUCLEOTIDE SEQUENCE [LARGE SCALE GENOMIC DNA]</scope>
    <source>
        <strain evidence="1 2">CBS 109695</strain>
    </source>
</reference>
<keyword evidence="2" id="KW-1185">Reference proteome</keyword>
<dbReference type="EMBL" id="KV417554">
    <property type="protein sequence ID" value="KZP20584.1"/>
    <property type="molecule type" value="Genomic_DNA"/>
</dbReference>
<gene>
    <name evidence="1" type="ORF">FIBSPDRAFT_954516</name>
</gene>